<dbReference type="Pfam" id="PF04082">
    <property type="entry name" value="Fungal_trans"/>
    <property type="match status" value="1"/>
</dbReference>
<feature type="region of interest" description="Disordered" evidence="4">
    <location>
        <begin position="182"/>
        <end position="210"/>
    </location>
</feature>
<dbReference type="GO" id="GO:0003677">
    <property type="term" value="F:DNA binding"/>
    <property type="evidence" value="ECO:0007669"/>
    <property type="project" value="InterPro"/>
</dbReference>
<evidence type="ECO:0000256" key="2">
    <source>
        <dbReference type="ARBA" id="ARBA00022723"/>
    </source>
</evidence>
<dbReference type="GO" id="GO:0006351">
    <property type="term" value="P:DNA-templated transcription"/>
    <property type="evidence" value="ECO:0007669"/>
    <property type="project" value="InterPro"/>
</dbReference>
<evidence type="ECO:0000313" key="8">
    <source>
        <dbReference type="Proteomes" id="UP000467700"/>
    </source>
</evidence>
<dbReference type="InterPro" id="IPR001138">
    <property type="entry name" value="Zn2Cys6_DnaBD"/>
</dbReference>
<dbReference type="SMART" id="SM00906">
    <property type="entry name" value="Fungal_trans"/>
    <property type="match status" value="1"/>
</dbReference>
<dbReference type="GO" id="GO:0005634">
    <property type="term" value="C:nucleus"/>
    <property type="evidence" value="ECO:0007669"/>
    <property type="project" value="UniProtKB-SubCell"/>
</dbReference>
<dbReference type="InterPro" id="IPR050613">
    <property type="entry name" value="Sec_Metabolite_Reg"/>
</dbReference>
<dbReference type="OrthoDB" id="424974at2759"/>
<evidence type="ECO:0000259" key="5">
    <source>
        <dbReference type="PROSITE" id="PS50048"/>
    </source>
</evidence>
<dbReference type="Pfam" id="PF00172">
    <property type="entry name" value="Zn_clus"/>
    <property type="match status" value="1"/>
</dbReference>
<proteinExistence type="predicted"/>
<dbReference type="PANTHER" id="PTHR31001:SF56">
    <property type="entry name" value="ZN(2)-C6 FUNGAL-TYPE DOMAIN-CONTAINING PROTEIN"/>
    <property type="match status" value="1"/>
</dbReference>
<dbReference type="Gene3D" id="4.10.240.10">
    <property type="entry name" value="Zn(2)-C6 fungal-type DNA-binding domain"/>
    <property type="match status" value="1"/>
</dbReference>
<name>A0A8S0XNE5_CYCAE</name>
<evidence type="ECO:0008006" key="9">
    <source>
        <dbReference type="Google" id="ProtNLM"/>
    </source>
</evidence>
<reference evidence="7 8" key="1">
    <citation type="submission" date="2020-01" db="EMBL/GenBank/DDBJ databases">
        <authorList>
            <person name="Gupta K D."/>
        </authorList>
    </citation>
    <scope>NUCLEOTIDE SEQUENCE [LARGE SCALE GENOMIC DNA]</scope>
</reference>
<feature type="compositionally biased region" description="Low complexity" evidence="4">
    <location>
        <begin position="815"/>
        <end position="825"/>
    </location>
</feature>
<feature type="region of interest" description="Disordered" evidence="4">
    <location>
        <begin position="690"/>
        <end position="915"/>
    </location>
</feature>
<feature type="compositionally biased region" description="Polar residues" evidence="4">
    <location>
        <begin position="182"/>
        <end position="196"/>
    </location>
</feature>
<feature type="compositionally biased region" description="Low complexity" evidence="4">
    <location>
        <begin position="865"/>
        <end position="913"/>
    </location>
</feature>
<sequence length="948" mass="104710">MPAEPTTAKLKRRTSRKELEEYRFDGSHGRELEMKRNRGEVSCAECRRLKIKCDKQIPCQSCQRRGCATLCPNGSLATGQGTRFVLAATEHLHRRIAHLSGRIRQLEDALAVIHAKHSTEPHPLLHEDLIAAEEHDVTEERGEGGSGSAPQHKEVMDAFGTLSISEHGISRFFGPTGGSESLLLTNLDSNQPSPESAHTPDSMRGSNSPSLHNDLSLFSRAFPFTPMGETTDVREVIESHLPPFEGTIALCETYFDQCGWLFRGTTRTQVMDDMVPVIYRRQAAPLEEDYSGPHDLALLFIVLAIGSLVGNAQKPWNVAQGEHFHQIARAALALQPVLEKPSIVTIQCLHLMSIYSAMSGGDMKSETSMEMAWSLITLSCHLSQTIGLHRDSARWGLSPKMVQRRRTLFWGLFVADVWQSMNNGRPPSFSLAYADCSFPQYDTNNETNLTAFEIWQFRFASECVADVTARTLTAEAPSYATIMDLDRKVREFPLPEGLGSSDDFGTSFQRFVLEHIKETVLMYIHRSFFAQAIMDHPANPLKSTYAPSFLAAYRASSTILKVVREQFKMWPNSCSRFWNMWTFAFSAAVVFGAVATRGPRSPLAQSAMAELEQACVLFSKAAATSVRAATALPILTRLSEKARYALASAQKDPNPLSGDQGGLLWNIKQEDTEDELTILAGRTRFISTKKGDFLNTTPPRFEPSPPLFPPAAPPAPEPMQTQMSDSVPLVGSRYHVPSHAPPPPSSASSMSSIGGSWEPQSRDEYMAPPSMDLDYSYASSQRNQAPPDIAGSYNWSNESRQHAGSSSMQHRPVASSSSQQLHHSSLPPPSQQYHMQGGPVELRPPPGPYGASQYPPQSHSRVHSHSQMPPQHHSYPPQHHASSSSQHSQHPSYSMYNPNPGYSAPGAGPAGSNVDLADLGLVSRDSRLDERWGTFMADSGLLDEYKRR</sequence>
<keyword evidence="3" id="KW-0539">Nucleus</keyword>
<dbReference type="CDD" id="cd00067">
    <property type="entry name" value="GAL4"/>
    <property type="match status" value="1"/>
</dbReference>
<feature type="compositionally biased region" description="Pro residues" evidence="4">
    <location>
        <begin position="700"/>
        <end position="717"/>
    </location>
</feature>
<comment type="caution">
    <text evidence="7">The sequence shown here is derived from an EMBL/GenBank/DDBJ whole genome shotgun (WGS) entry which is preliminary data.</text>
</comment>
<feature type="domain" description="4Fe-4S ferredoxin-type" evidence="6">
    <location>
        <begin position="49"/>
        <end position="81"/>
    </location>
</feature>
<feature type="domain" description="Zn(2)-C6 fungal-type" evidence="5">
    <location>
        <begin position="42"/>
        <end position="71"/>
    </location>
</feature>
<dbReference type="PROSITE" id="PS51379">
    <property type="entry name" value="4FE4S_FER_2"/>
    <property type="match status" value="1"/>
</dbReference>
<keyword evidence="8" id="KW-1185">Reference proteome</keyword>
<dbReference type="CDD" id="cd12148">
    <property type="entry name" value="fungal_TF_MHR"/>
    <property type="match status" value="1"/>
</dbReference>
<protein>
    <recommendedName>
        <fullName evidence="9">Zn(2)-C6 fungal-type domain-containing protein</fullName>
    </recommendedName>
</protein>
<evidence type="ECO:0000313" key="7">
    <source>
        <dbReference type="EMBL" id="CAA7261067.1"/>
    </source>
</evidence>
<evidence type="ECO:0000259" key="6">
    <source>
        <dbReference type="PROSITE" id="PS51379"/>
    </source>
</evidence>
<dbReference type="InterPro" id="IPR036864">
    <property type="entry name" value="Zn2-C6_fun-type_DNA-bd_sf"/>
</dbReference>
<dbReference type="InterPro" id="IPR017896">
    <property type="entry name" value="4Fe4S_Fe-S-bd"/>
</dbReference>
<accession>A0A8S0XNE5</accession>
<evidence type="ECO:0000256" key="4">
    <source>
        <dbReference type="SAM" id="MobiDB-lite"/>
    </source>
</evidence>
<dbReference type="SUPFAM" id="SSF57701">
    <property type="entry name" value="Zn2/Cys6 DNA-binding domain"/>
    <property type="match status" value="1"/>
</dbReference>
<dbReference type="GO" id="GO:0000981">
    <property type="term" value="F:DNA-binding transcription factor activity, RNA polymerase II-specific"/>
    <property type="evidence" value="ECO:0007669"/>
    <property type="project" value="InterPro"/>
</dbReference>
<dbReference type="GO" id="GO:0008270">
    <property type="term" value="F:zinc ion binding"/>
    <property type="evidence" value="ECO:0007669"/>
    <property type="project" value="InterPro"/>
</dbReference>
<dbReference type="Proteomes" id="UP000467700">
    <property type="component" value="Unassembled WGS sequence"/>
</dbReference>
<dbReference type="PROSITE" id="PS50048">
    <property type="entry name" value="ZN2_CY6_FUNGAL_2"/>
    <property type="match status" value="1"/>
</dbReference>
<organism evidence="7 8">
    <name type="scientific">Cyclocybe aegerita</name>
    <name type="common">Black poplar mushroom</name>
    <name type="synonym">Agrocybe aegerita</name>
    <dbReference type="NCBI Taxonomy" id="1973307"/>
    <lineage>
        <taxon>Eukaryota</taxon>
        <taxon>Fungi</taxon>
        <taxon>Dikarya</taxon>
        <taxon>Basidiomycota</taxon>
        <taxon>Agaricomycotina</taxon>
        <taxon>Agaricomycetes</taxon>
        <taxon>Agaricomycetidae</taxon>
        <taxon>Agaricales</taxon>
        <taxon>Agaricineae</taxon>
        <taxon>Bolbitiaceae</taxon>
        <taxon>Cyclocybe</taxon>
    </lineage>
</organism>
<gene>
    <name evidence="7" type="ORF">AAE3_LOCUS3140</name>
</gene>
<dbReference type="AlphaFoldDB" id="A0A8S0XNE5"/>
<dbReference type="InterPro" id="IPR007219">
    <property type="entry name" value="XnlR_reg_dom"/>
</dbReference>
<dbReference type="PROSITE" id="PS00463">
    <property type="entry name" value="ZN2_CY6_FUNGAL_1"/>
    <property type="match status" value="1"/>
</dbReference>
<evidence type="ECO:0000256" key="1">
    <source>
        <dbReference type="ARBA" id="ARBA00004123"/>
    </source>
</evidence>
<dbReference type="EMBL" id="CACVBS010000031">
    <property type="protein sequence ID" value="CAA7261067.1"/>
    <property type="molecule type" value="Genomic_DNA"/>
</dbReference>
<keyword evidence="2" id="KW-0479">Metal-binding</keyword>
<feature type="compositionally biased region" description="Polar residues" evidence="4">
    <location>
        <begin position="793"/>
        <end position="809"/>
    </location>
</feature>
<evidence type="ECO:0000256" key="3">
    <source>
        <dbReference type="ARBA" id="ARBA00023242"/>
    </source>
</evidence>
<dbReference type="PANTHER" id="PTHR31001">
    <property type="entry name" value="UNCHARACTERIZED TRANSCRIPTIONAL REGULATORY PROTEIN"/>
    <property type="match status" value="1"/>
</dbReference>
<dbReference type="SMART" id="SM00066">
    <property type="entry name" value="GAL4"/>
    <property type="match status" value="1"/>
</dbReference>
<comment type="subcellular location">
    <subcellularLocation>
        <location evidence="1">Nucleus</location>
    </subcellularLocation>
</comment>